<keyword evidence="8" id="KW-0342">GTP-binding</keyword>
<keyword evidence="9" id="KW-0472">Membrane</keyword>
<dbReference type="EMBL" id="JARKHS020019112">
    <property type="protein sequence ID" value="KAK8771915.1"/>
    <property type="molecule type" value="Genomic_DNA"/>
</dbReference>
<evidence type="ECO:0000256" key="10">
    <source>
        <dbReference type="ARBA" id="ARBA00023288"/>
    </source>
</evidence>
<keyword evidence="10" id="KW-0449">Lipoprotein</keyword>
<dbReference type="AlphaFoldDB" id="A0AAQ4EAX8"/>
<dbReference type="NCBIfam" id="TIGR00231">
    <property type="entry name" value="small_GTP"/>
    <property type="match status" value="1"/>
</dbReference>
<dbReference type="GO" id="GO:0005886">
    <property type="term" value="C:plasma membrane"/>
    <property type="evidence" value="ECO:0007669"/>
    <property type="project" value="UniProtKB-SubCell"/>
</dbReference>
<dbReference type="InterPro" id="IPR005225">
    <property type="entry name" value="Small_GTP-bd"/>
</dbReference>
<comment type="catalytic activity">
    <reaction evidence="13">
        <text>GTP + H2O = GDP + phosphate + H(+)</text>
        <dbReference type="Rhea" id="RHEA:19669"/>
        <dbReference type="ChEBI" id="CHEBI:15377"/>
        <dbReference type="ChEBI" id="CHEBI:15378"/>
        <dbReference type="ChEBI" id="CHEBI:37565"/>
        <dbReference type="ChEBI" id="CHEBI:43474"/>
        <dbReference type="ChEBI" id="CHEBI:58189"/>
        <dbReference type="EC" id="3.6.5.2"/>
    </reaction>
</comment>
<evidence type="ECO:0000256" key="1">
    <source>
        <dbReference type="ARBA" id="ARBA00004236"/>
    </source>
</evidence>
<dbReference type="GO" id="GO:0012505">
    <property type="term" value="C:endomembrane system"/>
    <property type="evidence" value="ECO:0007669"/>
    <property type="project" value="UniProtKB-SubCell"/>
</dbReference>
<dbReference type="SMART" id="SM00173">
    <property type="entry name" value="RAS"/>
    <property type="match status" value="1"/>
</dbReference>
<evidence type="ECO:0000256" key="14">
    <source>
        <dbReference type="SAM" id="MobiDB-lite"/>
    </source>
</evidence>
<evidence type="ECO:0000256" key="9">
    <source>
        <dbReference type="ARBA" id="ARBA00023136"/>
    </source>
</evidence>
<evidence type="ECO:0000313" key="16">
    <source>
        <dbReference type="Proteomes" id="UP001321473"/>
    </source>
</evidence>
<evidence type="ECO:0000256" key="7">
    <source>
        <dbReference type="ARBA" id="ARBA00022801"/>
    </source>
</evidence>
<dbReference type="GO" id="GO:0005525">
    <property type="term" value="F:GTP binding"/>
    <property type="evidence" value="ECO:0007669"/>
    <property type="project" value="UniProtKB-KW"/>
</dbReference>
<feature type="region of interest" description="Disordered" evidence="14">
    <location>
        <begin position="57"/>
        <end position="89"/>
    </location>
</feature>
<evidence type="ECO:0000256" key="4">
    <source>
        <dbReference type="ARBA" id="ARBA00022475"/>
    </source>
</evidence>
<dbReference type="PROSITE" id="PS51420">
    <property type="entry name" value="RHO"/>
    <property type="match status" value="1"/>
</dbReference>
<dbReference type="SMART" id="SM00174">
    <property type="entry name" value="RHO"/>
    <property type="match status" value="1"/>
</dbReference>
<feature type="compositionally biased region" description="Low complexity" evidence="14">
    <location>
        <begin position="57"/>
        <end position="71"/>
    </location>
</feature>
<dbReference type="EC" id="3.6.5.2" evidence="3"/>
<evidence type="ECO:0000256" key="12">
    <source>
        <dbReference type="ARBA" id="ARBA00046278"/>
    </source>
</evidence>
<dbReference type="PRINTS" id="PR00449">
    <property type="entry name" value="RASTRNSFRMNG"/>
</dbReference>
<dbReference type="CDD" id="cd04138">
    <property type="entry name" value="H_N_K_Ras_like"/>
    <property type="match status" value="1"/>
</dbReference>
<comment type="similarity">
    <text evidence="2">Belongs to the small GTPase superfamily. Ras family.</text>
</comment>
<dbReference type="GO" id="GO:0007165">
    <property type="term" value="P:signal transduction"/>
    <property type="evidence" value="ECO:0007669"/>
    <property type="project" value="InterPro"/>
</dbReference>
<dbReference type="InterPro" id="IPR027417">
    <property type="entry name" value="P-loop_NTPase"/>
</dbReference>
<keyword evidence="6" id="KW-0547">Nucleotide-binding</keyword>
<evidence type="ECO:0000256" key="3">
    <source>
        <dbReference type="ARBA" id="ARBA00011984"/>
    </source>
</evidence>
<evidence type="ECO:0000256" key="2">
    <source>
        <dbReference type="ARBA" id="ARBA00008344"/>
    </source>
</evidence>
<evidence type="ECO:0000256" key="5">
    <source>
        <dbReference type="ARBA" id="ARBA00022481"/>
    </source>
</evidence>
<dbReference type="InterPro" id="IPR020849">
    <property type="entry name" value="Small_GTPase_Ras-type"/>
</dbReference>
<keyword evidence="4" id="KW-1003">Cell membrane</keyword>
<dbReference type="SUPFAM" id="SSF52540">
    <property type="entry name" value="P-loop containing nucleoside triphosphate hydrolases"/>
    <property type="match status" value="1"/>
</dbReference>
<dbReference type="Gene3D" id="3.40.50.300">
    <property type="entry name" value="P-loop containing nucleotide triphosphate hydrolases"/>
    <property type="match status" value="1"/>
</dbReference>
<dbReference type="Proteomes" id="UP001321473">
    <property type="component" value="Unassembled WGS sequence"/>
</dbReference>
<sequence>MRTNFTNCLQHPLYAFAHRQLCDADVRLATNGSLKPPVAKNRSAHSTCRRTNSLLALKPPSSSASSSHSHSTVCFSSRKSRRNSSSAGGVGKSALTIQLIQNHFVDEYDPTIEDSYRKQVVIDGETCLLDILDTAGQEEYSAMRDQYMRTGEGFLLVFAVNNGKSFEDISMYREQIKRVKDADDVPMVLVGNKCDLPTRAVDMKQAGEVARNYAIPFIETSAKTRMGVDDAFYTLVREIRKDREWKGKDKKRHRKEGRKKRCFIL</sequence>
<gene>
    <name evidence="15" type="ORF">V5799_024841</name>
</gene>
<evidence type="ECO:0000256" key="6">
    <source>
        <dbReference type="ARBA" id="ARBA00022741"/>
    </source>
</evidence>
<dbReference type="InterPro" id="IPR001806">
    <property type="entry name" value="Small_GTPase"/>
</dbReference>
<dbReference type="SMART" id="SM00175">
    <property type="entry name" value="RAB"/>
    <property type="match status" value="1"/>
</dbReference>
<evidence type="ECO:0000256" key="11">
    <source>
        <dbReference type="ARBA" id="ARBA00023289"/>
    </source>
</evidence>
<comment type="subcellular location">
    <subcellularLocation>
        <location evidence="1">Cell membrane</location>
    </subcellularLocation>
    <subcellularLocation>
        <location evidence="12">Endomembrane system</location>
        <topology evidence="12">Lipid-anchor</topology>
        <orientation evidence="12">Cytoplasmic side</orientation>
    </subcellularLocation>
</comment>
<evidence type="ECO:0000256" key="8">
    <source>
        <dbReference type="ARBA" id="ARBA00023134"/>
    </source>
</evidence>
<keyword evidence="7" id="KW-0378">Hydrolase</keyword>
<name>A0AAQ4EAX8_AMBAM</name>
<organism evidence="15 16">
    <name type="scientific">Amblyomma americanum</name>
    <name type="common">Lone star tick</name>
    <dbReference type="NCBI Taxonomy" id="6943"/>
    <lineage>
        <taxon>Eukaryota</taxon>
        <taxon>Metazoa</taxon>
        <taxon>Ecdysozoa</taxon>
        <taxon>Arthropoda</taxon>
        <taxon>Chelicerata</taxon>
        <taxon>Arachnida</taxon>
        <taxon>Acari</taxon>
        <taxon>Parasitiformes</taxon>
        <taxon>Ixodida</taxon>
        <taxon>Ixodoidea</taxon>
        <taxon>Ixodidae</taxon>
        <taxon>Amblyomminae</taxon>
        <taxon>Amblyomma</taxon>
    </lineage>
</organism>
<dbReference type="Pfam" id="PF00071">
    <property type="entry name" value="Ras"/>
    <property type="match status" value="1"/>
</dbReference>
<evidence type="ECO:0000256" key="13">
    <source>
        <dbReference type="ARBA" id="ARBA00048098"/>
    </source>
</evidence>
<dbReference type="PROSITE" id="PS51419">
    <property type="entry name" value="RAB"/>
    <property type="match status" value="1"/>
</dbReference>
<dbReference type="GO" id="GO:0003925">
    <property type="term" value="F:G protein activity"/>
    <property type="evidence" value="ECO:0007669"/>
    <property type="project" value="UniProtKB-EC"/>
</dbReference>
<comment type="caution">
    <text evidence="15">The sequence shown here is derived from an EMBL/GenBank/DDBJ whole genome shotgun (WGS) entry which is preliminary data.</text>
</comment>
<evidence type="ECO:0000313" key="15">
    <source>
        <dbReference type="EMBL" id="KAK8771915.1"/>
    </source>
</evidence>
<protein>
    <recommendedName>
        <fullName evidence="3">small monomeric GTPase</fullName>
        <ecNumber evidence="3">3.6.5.2</ecNumber>
    </recommendedName>
</protein>
<dbReference type="PROSITE" id="PS51421">
    <property type="entry name" value="RAS"/>
    <property type="match status" value="1"/>
</dbReference>
<dbReference type="FunFam" id="3.40.50.300:FF:000096">
    <property type="entry name" value="KRAS proto-oncogene, GTPase"/>
    <property type="match status" value="1"/>
</dbReference>
<keyword evidence="5" id="KW-0488">Methylation</keyword>
<proteinExistence type="inferred from homology"/>
<reference evidence="15 16" key="1">
    <citation type="journal article" date="2023" name="Arcadia Sci">
        <title>De novo assembly of a long-read Amblyomma americanum tick genome.</title>
        <authorList>
            <person name="Chou S."/>
            <person name="Poskanzer K.E."/>
            <person name="Rollins M."/>
            <person name="Thuy-Boun P.S."/>
        </authorList>
    </citation>
    <scope>NUCLEOTIDE SEQUENCE [LARGE SCALE GENOMIC DNA]</scope>
    <source>
        <strain evidence="15">F_SG_1</strain>
        <tissue evidence="15">Salivary glands</tissue>
    </source>
</reference>
<keyword evidence="16" id="KW-1185">Reference proteome</keyword>
<keyword evidence="11" id="KW-0636">Prenylation</keyword>
<dbReference type="PANTHER" id="PTHR24070">
    <property type="entry name" value="RAS, DI-RAS, AND RHEB FAMILY MEMBERS OF SMALL GTPASE SUPERFAMILY"/>
    <property type="match status" value="1"/>
</dbReference>
<accession>A0AAQ4EAX8</accession>